<reference evidence="1 2" key="1">
    <citation type="journal article" date="2019" name="Commun. Biol.">
        <title>The bagworm genome reveals a unique fibroin gene that provides high tensile strength.</title>
        <authorList>
            <person name="Kono N."/>
            <person name="Nakamura H."/>
            <person name="Ohtoshi R."/>
            <person name="Tomita M."/>
            <person name="Numata K."/>
            <person name="Arakawa K."/>
        </authorList>
    </citation>
    <scope>NUCLEOTIDE SEQUENCE [LARGE SCALE GENOMIC DNA]</scope>
</reference>
<keyword evidence="2" id="KW-1185">Reference proteome</keyword>
<accession>A0A4C1XYZ5</accession>
<name>A0A4C1XYZ5_EUMVA</name>
<evidence type="ECO:0000313" key="1">
    <source>
        <dbReference type="EMBL" id="GBP67497.1"/>
    </source>
</evidence>
<dbReference type="OrthoDB" id="3598281at2759"/>
<organism evidence="1 2">
    <name type="scientific">Eumeta variegata</name>
    <name type="common">Bagworm moth</name>
    <name type="synonym">Eumeta japonica</name>
    <dbReference type="NCBI Taxonomy" id="151549"/>
    <lineage>
        <taxon>Eukaryota</taxon>
        <taxon>Metazoa</taxon>
        <taxon>Ecdysozoa</taxon>
        <taxon>Arthropoda</taxon>
        <taxon>Hexapoda</taxon>
        <taxon>Insecta</taxon>
        <taxon>Pterygota</taxon>
        <taxon>Neoptera</taxon>
        <taxon>Endopterygota</taxon>
        <taxon>Lepidoptera</taxon>
        <taxon>Glossata</taxon>
        <taxon>Ditrysia</taxon>
        <taxon>Tineoidea</taxon>
        <taxon>Psychidae</taxon>
        <taxon>Oiketicinae</taxon>
        <taxon>Eumeta</taxon>
    </lineage>
</organism>
<evidence type="ECO:0000313" key="2">
    <source>
        <dbReference type="Proteomes" id="UP000299102"/>
    </source>
</evidence>
<proteinExistence type="predicted"/>
<sequence length="179" mass="20627">MADKDITSYLKLWGLEHLCAHFKEHKITLAVALMLTENDIDRLIPFIGDCAVFKANWKYLKVTNTNEQLEFDFASAYPEYTNSLFNNFPLIKIKIISLVKARKKDSFLCYLETLFENSEEISNIATFLALAHLHGTATIPYRLPGIRKTKIWRPSKQEIREGFIAHVTSATEVKNVMQE</sequence>
<dbReference type="EMBL" id="BGZK01000985">
    <property type="protein sequence ID" value="GBP67497.1"/>
    <property type="molecule type" value="Genomic_DNA"/>
</dbReference>
<comment type="caution">
    <text evidence="1">The sequence shown here is derived from an EMBL/GenBank/DDBJ whole genome shotgun (WGS) entry which is preliminary data.</text>
</comment>
<gene>
    <name evidence="1" type="ORF">EVAR_49863_1</name>
</gene>
<protein>
    <submittedName>
        <fullName evidence="1">Uncharacterized protein</fullName>
    </submittedName>
</protein>
<dbReference type="AlphaFoldDB" id="A0A4C1XYZ5"/>
<dbReference type="Proteomes" id="UP000299102">
    <property type="component" value="Unassembled WGS sequence"/>
</dbReference>